<evidence type="ECO:0008006" key="3">
    <source>
        <dbReference type="Google" id="ProtNLM"/>
    </source>
</evidence>
<dbReference type="EMBL" id="VZQQ01000113">
    <property type="protein sequence ID" value="MBC8752546.1"/>
    <property type="molecule type" value="Genomic_DNA"/>
</dbReference>
<reference evidence="1 2" key="1">
    <citation type="submission" date="2019-09" db="EMBL/GenBank/DDBJ databases">
        <title>Paraburkholderia podalyriae sp. nov., A South African Podalyria-associated rhizobium.</title>
        <authorList>
            <person name="Mavima L."/>
            <person name="Beukes C.W."/>
            <person name="Palmer M."/>
            <person name="De Meyer S.E."/>
            <person name="James E.K."/>
            <person name="Maluk M."/>
            <person name="Avontuur J.R."/>
            <person name="Chan W.Y."/>
            <person name="Venter S.N."/>
            <person name="Steenkamp E.T."/>
        </authorList>
    </citation>
    <scope>NUCLEOTIDE SEQUENCE [LARGE SCALE GENOMIC DNA]</scope>
    <source>
        <strain evidence="1 2">WC7.3b</strain>
    </source>
</reference>
<sequence length="158" mass="18409">MHWRNRPFADGNDEERTAISNFTLLWSVMEGRVLDRKANPTSLLAAVKALAQRGPLRLSSFEASLTYFRDRYFQGGEFTYHFENLLFRKPDCRPLVEGVLSGSDDDLEHVVGALLLITYRLRNNLFHGEKWKYGIREQQENFRHASDILMRIIELHPA</sequence>
<keyword evidence="2" id="KW-1185">Reference proteome</keyword>
<proteinExistence type="predicted"/>
<comment type="caution">
    <text evidence="1">The sequence shown here is derived from an EMBL/GenBank/DDBJ whole genome shotgun (WGS) entry which is preliminary data.</text>
</comment>
<name>A0ABR7Q1W5_9BURK</name>
<organism evidence="1 2">
    <name type="scientific">Paraburkholderia podalyriae</name>
    <dbReference type="NCBI Taxonomy" id="1938811"/>
    <lineage>
        <taxon>Bacteria</taxon>
        <taxon>Pseudomonadati</taxon>
        <taxon>Pseudomonadota</taxon>
        <taxon>Betaproteobacteria</taxon>
        <taxon>Burkholderiales</taxon>
        <taxon>Burkholderiaceae</taxon>
        <taxon>Paraburkholderia</taxon>
    </lineage>
</organism>
<dbReference type="Proteomes" id="UP000736373">
    <property type="component" value="Unassembled WGS sequence"/>
</dbReference>
<protein>
    <recommendedName>
        <fullName evidence="3">Apea-like HEPN domain-containing protein</fullName>
    </recommendedName>
</protein>
<evidence type="ECO:0000313" key="1">
    <source>
        <dbReference type="EMBL" id="MBC8752546.1"/>
    </source>
</evidence>
<gene>
    <name evidence="1" type="ORF">F6X42_41030</name>
</gene>
<evidence type="ECO:0000313" key="2">
    <source>
        <dbReference type="Proteomes" id="UP000736373"/>
    </source>
</evidence>
<dbReference type="RefSeq" id="WP_187639392.1">
    <property type="nucleotide sequence ID" value="NZ_VZQQ01000113.1"/>
</dbReference>
<accession>A0ABR7Q1W5</accession>